<organism evidence="2">
    <name type="scientific">hydrothermal vent metagenome</name>
    <dbReference type="NCBI Taxonomy" id="652676"/>
    <lineage>
        <taxon>unclassified sequences</taxon>
        <taxon>metagenomes</taxon>
        <taxon>ecological metagenomes</taxon>
    </lineage>
</organism>
<dbReference type="PANTHER" id="PTHR38760">
    <property type="entry name" value="ADENYLATE CYCLASE"/>
    <property type="match status" value="1"/>
</dbReference>
<evidence type="ECO:0000259" key="1">
    <source>
        <dbReference type="Pfam" id="PF12633"/>
    </source>
</evidence>
<reference evidence="2" key="1">
    <citation type="submission" date="2018-06" db="EMBL/GenBank/DDBJ databases">
        <authorList>
            <person name="Zhirakovskaya E."/>
        </authorList>
    </citation>
    <scope>NUCLEOTIDE SEQUENCE</scope>
</reference>
<sequence length="951" mass="110796">MEQRAAMQQVNYSSNFKEIKKRFVSINKARYDRTLKIIRPQQKDFLELLPLLYHVNHPILAGYVSSKTPCGIPEYSISKNTTRIAKRYHKSFVPKKRAYRSYAIQAIYLMGSTGSIAYSDKSDFDIWVCYDSNLSLEQIQELEEKTRAIEEWSKTLGVDASIFLVDPDRVRIGDHDDLSIENSGSALHYLLLEEFYRTSVLLSGRYPIWWLVPPDQEEQYDEIVADIKLKRYLHSKDHIDFGGIGKIPAEEFYGATLWLLYKGIDSPYKSILKIILMEVYANEYPNIDLLSMQFKRKIYAGDATIDDTDPYLMMLDKVEKYLSKEEDLERLELIRRSFYFKVNIKLASSNKKNIHDFKLDKMLYLVNKWQWTSSYVEKLDHQENWKLRAVTNERHEIINNFTTSYRALSKFAKEHSETMARIKPSDLNILARKIYAAFDRKAGKTEIVYKGITEQLFEDHLTISRRLTDENSEKWTAYHGALLENDLANHEPLKFGHSLIELCAWCYFNKIFRPQTIVALYSDGSDLSNREIRSIFDHMKHMFEATINQGPSFEDFKQASSIRAIGSFINAGLDPFSSRTKRGEHLASSRTDSLQYGGLSENLALSIDQVIVTSWHEVLTYRYYGVQGLLDCLRDYILWSPPSHGRRPPSINAVSFSSLRGNAIASRVEAVFDNIISCFYDDIRHKNTRFVLGVEKSYFVIKLSNDSFESERLDSMDELLQSLNTPLGCYSPVVFDRMTLDDNVLPLLYKHNNIHKIQLFYHVNGKEVTLYILDEKGALFVNKAQFYHADSIVNQYQRFFDSINKRMIFLANEIGIEYNVKEHELYQLHKSRNGIWSVNKEVINHLATEKDFVSLQVIGDLFNSKPVFSIYVGDKEFTTIEYGRRLYLCVIEYILRYRKSKKLYSVYITDVDISKSLLGNSLRNVQTVHYLNYKKQIEENLNFVLKSMIDS</sequence>
<dbReference type="EMBL" id="UOFS01000019">
    <property type="protein sequence ID" value="VAW94757.1"/>
    <property type="molecule type" value="Genomic_DNA"/>
</dbReference>
<dbReference type="AlphaFoldDB" id="A0A3B1A595"/>
<gene>
    <name evidence="2" type="ORF">MNBD_GAMMA22-1632</name>
</gene>
<dbReference type="GO" id="GO:0004016">
    <property type="term" value="F:adenylate cyclase activity"/>
    <property type="evidence" value="ECO:0007669"/>
    <property type="project" value="UniProtKB-EC"/>
</dbReference>
<dbReference type="GO" id="GO:0006171">
    <property type="term" value="P:cAMP biosynthetic process"/>
    <property type="evidence" value="ECO:0007669"/>
    <property type="project" value="InterPro"/>
</dbReference>
<dbReference type="PIRSF" id="PIRSF001444">
    <property type="entry name" value="Adenylate_cycl"/>
    <property type="match status" value="1"/>
</dbReference>
<keyword evidence="2" id="KW-0456">Lyase</keyword>
<dbReference type="Pfam" id="PF01295">
    <property type="entry name" value="Adenylate_cycl"/>
    <property type="match status" value="1"/>
</dbReference>
<evidence type="ECO:0000313" key="2">
    <source>
        <dbReference type="EMBL" id="VAW94757.1"/>
    </source>
</evidence>
<protein>
    <submittedName>
        <fullName evidence="2">Adenylate cyclase</fullName>
        <ecNumber evidence="2">4.6.1.1</ecNumber>
    </submittedName>
</protein>
<feature type="domain" description="Adenylate cyclase class-I N-terminal" evidence="1">
    <location>
        <begin position="16"/>
        <end position="210"/>
    </location>
</feature>
<dbReference type="InterPro" id="IPR000274">
    <property type="entry name" value="Adenylate_cyclase_1"/>
</dbReference>
<proteinExistence type="predicted"/>
<accession>A0A3B1A595</accession>
<name>A0A3B1A595_9ZZZZ</name>
<dbReference type="Pfam" id="PF12633">
    <property type="entry name" value="Adenyl_cycl_N"/>
    <property type="match status" value="1"/>
</dbReference>
<dbReference type="PANTHER" id="PTHR38760:SF1">
    <property type="entry name" value="ADENYLATE CYCLASE"/>
    <property type="match status" value="1"/>
</dbReference>
<dbReference type="EC" id="4.6.1.1" evidence="2"/>
<dbReference type="InterPro" id="IPR024685">
    <property type="entry name" value="Adenylate_cyclase_1_N"/>
</dbReference>